<dbReference type="Proteomes" id="UP000226442">
    <property type="component" value="Unassembled WGS sequence"/>
</dbReference>
<dbReference type="RefSeq" id="WP_096829281.1">
    <property type="nucleotide sequence ID" value="NZ_NXIB02000009.1"/>
</dbReference>
<protein>
    <submittedName>
        <fullName evidence="1">Uncharacterized protein</fullName>
    </submittedName>
</protein>
<reference evidence="1" key="1">
    <citation type="submission" date="2017-10" db="EMBL/GenBank/DDBJ databases">
        <title>Draft genome sequence of the planktic cyanobacteria Tychonema bourrellyi isolated from alpine lentic freshwater.</title>
        <authorList>
            <person name="Tett A."/>
            <person name="Armanini F."/>
            <person name="Asnicar F."/>
            <person name="Boscaini A."/>
            <person name="Pasolli E."/>
            <person name="Zolfo M."/>
            <person name="Donati C."/>
            <person name="Salmaso N."/>
            <person name="Segata N."/>
        </authorList>
    </citation>
    <scope>NUCLEOTIDE SEQUENCE</scope>
    <source>
        <strain evidence="1">FEM_GT703</strain>
    </source>
</reference>
<sequence>MLNVKVLSGSMIAVLLAIGSYLGAISTPGVAVARGGTNPLGEVANAAQKTPSASLTISDRTIGAAQVGMTFGQLKKALGSTAQFKVESPFMVDFDAVALSQSGKVQYRIIYAAATKLKDGDVIELLMTDNANYKTVQGVGPGMTLKQAEAIYGKATLSYNVDNEMRENVVFAKQPTNKIMFVPKAEGKQFAGVYGAGKGGFFQTKKYQSNAVIKSVMVRK</sequence>
<evidence type="ECO:0000313" key="2">
    <source>
        <dbReference type="Proteomes" id="UP000226442"/>
    </source>
</evidence>
<accession>A0A2G4F5D6</accession>
<dbReference type="AlphaFoldDB" id="A0A2G4F5D6"/>
<dbReference type="EMBL" id="NXIB02000009">
    <property type="protein sequence ID" value="PHX56948.1"/>
    <property type="molecule type" value="Genomic_DNA"/>
</dbReference>
<dbReference type="OrthoDB" id="7618497at2"/>
<organism evidence="1 2">
    <name type="scientific">Tychonema bourrellyi FEM_GT703</name>
    <dbReference type="NCBI Taxonomy" id="2040638"/>
    <lineage>
        <taxon>Bacteria</taxon>
        <taxon>Bacillati</taxon>
        <taxon>Cyanobacteriota</taxon>
        <taxon>Cyanophyceae</taxon>
        <taxon>Oscillatoriophycideae</taxon>
        <taxon>Oscillatoriales</taxon>
        <taxon>Microcoleaceae</taxon>
        <taxon>Tychonema</taxon>
    </lineage>
</organism>
<keyword evidence="2" id="KW-1185">Reference proteome</keyword>
<comment type="caution">
    <text evidence="1">The sequence shown here is derived from an EMBL/GenBank/DDBJ whole genome shotgun (WGS) entry which is preliminary data.</text>
</comment>
<name>A0A2G4F5D6_9CYAN</name>
<gene>
    <name evidence="1" type="ORF">CP500_002930</name>
</gene>
<evidence type="ECO:0000313" key="1">
    <source>
        <dbReference type="EMBL" id="PHX56948.1"/>
    </source>
</evidence>
<proteinExistence type="predicted"/>